<dbReference type="KEGG" id="schv:BRCON_0143"/>
<protein>
    <recommendedName>
        <fullName evidence="5">Thioredoxin domain-containing protein</fullName>
    </recommendedName>
</protein>
<dbReference type="InterPro" id="IPR015943">
    <property type="entry name" value="WD40/YVTN_repeat-like_dom_sf"/>
</dbReference>
<name>A0A2Z4Y1D3_SUMC1</name>
<reference evidence="3 4" key="1">
    <citation type="submission" date="2018-05" db="EMBL/GenBank/DDBJ databases">
        <title>A metagenomic window into the 2 km-deep terrestrial subsurface aquifer revealed taxonomically and functionally diverse microbial community comprising novel uncultured bacterial lineages.</title>
        <authorList>
            <person name="Kadnikov V.V."/>
            <person name="Mardanov A.V."/>
            <person name="Beletsky A.V."/>
            <person name="Banks D."/>
            <person name="Pimenov N.V."/>
            <person name="Frank Y.A."/>
            <person name="Karnachuk O.V."/>
            <person name="Ravin N.V."/>
        </authorList>
    </citation>
    <scope>NUCLEOTIDE SEQUENCE [LARGE SCALE GENOMIC DNA]</scope>
    <source>
        <strain evidence="3">BY</strain>
    </source>
</reference>
<dbReference type="AlphaFoldDB" id="A0A2Z4Y1D3"/>
<dbReference type="SUPFAM" id="SSF75011">
    <property type="entry name" value="3-carboxy-cis,cis-mucoante lactonizing enzyme"/>
    <property type="match status" value="1"/>
</dbReference>
<dbReference type="Gene3D" id="3.40.30.10">
    <property type="entry name" value="Glutaredoxin"/>
    <property type="match status" value="1"/>
</dbReference>
<gene>
    <name evidence="3" type="ORF">BRCON_0143</name>
</gene>
<feature type="chain" id="PRO_5016291682" description="Thioredoxin domain-containing protein" evidence="2">
    <location>
        <begin position="26"/>
        <end position="447"/>
    </location>
</feature>
<sequence>MKLHDLLLTTVLVGSLSGAAPQAEAATKWVPEATIALPHTAVLFLAADSAGSVFATTFNPRPVPDEVVAVKIARPSSSQPSVTVFDRFVAPANRGYSGIAVDKSGNIYLALDLGDGLPSSIRKYTPNLQRDKTFGRDGELVSQQLRIQGLCAHGERILAAVSWGRFLVIDSKGNFLGMTPSADQQAFIRDIAYIPQLQAVAGADRDGLYVFEGGTLENLGAYRLREVIPPKSAPKAGCAVYYAKRTNEIFFTNTTGGGMGIYPVDGGALGMIPAASGELGALQPADAVMSDDGKWLYVSDLRAPRIVRYRRATEAQPSATPSTTPSPEAAPSTRDTPRPDGWFSSMEEARNVAKAHHSRLVVFFHAPENAKSKQLDQSVFTKKFRQQFPNVLWVRYDVGQDPSLYTRFNFYRAPLVILYDLKDGRELKRLEGVFTQKEFREAYEASK</sequence>
<dbReference type="Proteomes" id="UP000262583">
    <property type="component" value="Chromosome"/>
</dbReference>
<accession>A0A2Z4Y1D3</accession>
<organism evidence="3 4">
    <name type="scientific">Sumerlaea chitinivorans</name>
    <dbReference type="NCBI Taxonomy" id="2250252"/>
    <lineage>
        <taxon>Bacteria</taxon>
        <taxon>Candidatus Sumerlaeota</taxon>
        <taxon>Candidatus Sumerlaeia</taxon>
        <taxon>Candidatus Sumerlaeales</taxon>
        <taxon>Candidatus Sumerlaeaceae</taxon>
        <taxon>Candidatus Sumerlaea</taxon>
    </lineage>
</organism>
<evidence type="ECO:0000313" key="3">
    <source>
        <dbReference type="EMBL" id="AXA34920.1"/>
    </source>
</evidence>
<dbReference type="InterPro" id="IPR036249">
    <property type="entry name" value="Thioredoxin-like_sf"/>
</dbReference>
<feature type="region of interest" description="Disordered" evidence="1">
    <location>
        <begin position="312"/>
        <end position="343"/>
    </location>
</feature>
<evidence type="ECO:0000256" key="1">
    <source>
        <dbReference type="SAM" id="MobiDB-lite"/>
    </source>
</evidence>
<dbReference type="SUPFAM" id="SSF52833">
    <property type="entry name" value="Thioredoxin-like"/>
    <property type="match status" value="1"/>
</dbReference>
<keyword evidence="2" id="KW-0732">Signal</keyword>
<proteinExistence type="predicted"/>
<evidence type="ECO:0000313" key="4">
    <source>
        <dbReference type="Proteomes" id="UP000262583"/>
    </source>
</evidence>
<dbReference type="CDD" id="cd02947">
    <property type="entry name" value="TRX_family"/>
    <property type="match status" value="1"/>
</dbReference>
<dbReference type="EMBL" id="CP030759">
    <property type="protein sequence ID" value="AXA34920.1"/>
    <property type="molecule type" value="Genomic_DNA"/>
</dbReference>
<evidence type="ECO:0000256" key="2">
    <source>
        <dbReference type="SAM" id="SignalP"/>
    </source>
</evidence>
<feature type="compositionally biased region" description="Low complexity" evidence="1">
    <location>
        <begin position="314"/>
        <end position="333"/>
    </location>
</feature>
<evidence type="ECO:0008006" key="5">
    <source>
        <dbReference type="Google" id="ProtNLM"/>
    </source>
</evidence>
<dbReference type="Gene3D" id="2.130.10.10">
    <property type="entry name" value="YVTN repeat-like/Quinoprotein amine dehydrogenase"/>
    <property type="match status" value="1"/>
</dbReference>
<feature type="signal peptide" evidence="2">
    <location>
        <begin position="1"/>
        <end position="25"/>
    </location>
</feature>